<keyword evidence="4" id="KW-1185">Reference proteome</keyword>
<protein>
    <submittedName>
        <fullName evidence="3">Phosphatase PAP2 family protein</fullName>
    </submittedName>
</protein>
<dbReference type="CDD" id="cd03396">
    <property type="entry name" value="PAP2_like_6"/>
    <property type="match status" value="1"/>
</dbReference>
<organism evidence="3 4">
    <name type="scientific">SAR92 clade bacterium H455</name>
    <dbReference type="NCBI Taxonomy" id="2974818"/>
    <lineage>
        <taxon>Bacteria</taxon>
        <taxon>Pseudomonadati</taxon>
        <taxon>Pseudomonadota</taxon>
        <taxon>Gammaproteobacteria</taxon>
        <taxon>Cellvibrionales</taxon>
        <taxon>Porticoccaceae</taxon>
        <taxon>SAR92 clade</taxon>
    </lineage>
</organism>
<keyword evidence="1" id="KW-0812">Transmembrane</keyword>
<evidence type="ECO:0000256" key="1">
    <source>
        <dbReference type="SAM" id="Phobius"/>
    </source>
</evidence>
<accession>A0ABY5TKE7</accession>
<feature type="transmembrane region" description="Helical" evidence="1">
    <location>
        <begin position="151"/>
        <end position="169"/>
    </location>
</feature>
<dbReference type="SUPFAM" id="SSF48317">
    <property type="entry name" value="Acid phosphatase/Vanadium-dependent haloperoxidase"/>
    <property type="match status" value="1"/>
</dbReference>
<feature type="transmembrane region" description="Helical" evidence="1">
    <location>
        <begin position="176"/>
        <end position="193"/>
    </location>
</feature>
<feature type="transmembrane region" description="Helical" evidence="1">
    <location>
        <begin position="205"/>
        <end position="224"/>
    </location>
</feature>
<sequence length="239" mass="26365">MPQPIFIHRPYAAFYLHHGLIPVLLLALVLGLVASFNLDRALATAIYDSQGQSWALRDYFWLQSVIHKGGRIVFAVLFVALLSCCFLPATKPYRAPLVYLTLSVFLSVISISLVKKISGIPCPWSVSEFGGTVDMIEWFQGFNGTSGCFPAGHASSGYAWVALYFFALILRPAVKYQALVLGLSLGLIYGGAQQLRGAHFLSHDIWTLAICWVIPMLLYPRFASKPATAINNRKPTNQA</sequence>
<feature type="domain" description="Phosphatidic acid phosphatase type 2/haloperoxidase" evidence="2">
    <location>
        <begin position="97"/>
        <end position="219"/>
    </location>
</feature>
<dbReference type="Pfam" id="PF01569">
    <property type="entry name" value="PAP2"/>
    <property type="match status" value="1"/>
</dbReference>
<dbReference type="InterPro" id="IPR036938">
    <property type="entry name" value="PAP2/HPO_sf"/>
</dbReference>
<dbReference type="InterPro" id="IPR000326">
    <property type="entry name" value="PAP2/HPO"/>
</dbReference>
<proteinExistence type="predicted"/>
<evidence type="ECO:0000313" key="3">
    <source>
        <dbReference type="EMBL" id="UVW33840.1"/>
    </source>
</evidence>
<keyword evidence="1" id="KW-1133">Transmembrane helix</keyword>
<reference evidence="3" key="1">
    <citation type="submission" date="2022-08" db="EMBL/GenBank/DDBJ databases">
        <title>Catabolic pathway analysis in culturable SAR92 clade bacteria reveals their overlooked roles in DMSP degradation in coastal seas.</title>
        <authorList>
            <person name="He X."/>
            <person name="Zhang X."/>
            <person name="Zhang Y."/>
        </authorList>
    </citation>
    <scope>NUCLEOTIDE SEQUENCE</scope>
    <source>
        <strain evidence="3">H455</strain>
    </source>
</reference>
<feature type="transmembrane region" description="Helical" evidence="1">
    <location>
        <begin position="12"/>
        <end position="34"/>
    </location>
</feature>
<gene>
    <name evidence="3" type="ORF">NYF23_07270</name>
</gene>
<name>A0ABY5TKE7_9GAMM</name>
<dbReference type="EMBL" id="CP103416">
    <property type="protein sequence ID" value="UVW33840.1"/>
    <property type="molecule type" value="Genomic_DNA"/>
</dbReference>
<feature type="transmembrane region" description="Helical" evidence="1">
    <location>
        <begin position="97"/>
        <end position="114"/>
    </location>
</feature>
<evidence type="ECO:0000313" key="4">
    <source>
        <dbReference type="Proteomes" id="UP001059934"/>
    </source>
</evidence>
<evidence type="ECO:0000259" key="2">
    <source>
        <dbReference type="Pfam" id="PF01569"/>
    </source>
</evidence>
<dbReference type="Proteomes" id="UP001059934">
    <property type="component" value="Chromosome"/>
</dbReference>
<keyword evidence="1" id="KW-0472">Membrane</keyword>
<feature type="transmembrane region" description="Helical" evidence="1">
    <location>
        <begin position="72"/>
        <end position="90"/>
    </location>
</feature>